<feature type="compositionally biased region" description="Basic and acidic residues" evidence="1">
    <location>
        <begin position="133"/>
        <end position="142"/>
    </location>
</feature>
<comment type="caution">
    <text evidence="2">The sequence shown here is derived from an EMBL/GenBank/DDBJ whole genome shotgun (WGS) entry which is preliminary data.</text>
</comment>
<accession>A0A3S5FH36</accession>
<name>A0A3S5FH36_9PLAT</name>
<evidence type="ECO:0000313" key="3">
    <source>
        <dbReference type="Proteomes" id="UP000784294"/>
    </source>
</evidence>
<protein>
    <submittedName>
        <fullName evidence="2">Uncharacterized protein</fullName>
    </submittedName>
</protein>
<dbReference type="Proteomes" id="UP000784294">
    <property type="component" value="Unassembled WGS sequence"/>
</dbReference>
<dbReference type="AlphaFoldDB" id="A0A3S5FH36"/>
<keyword evidence="3" id="KW-1185">Reference proteome</keyword>
<evidence type="ECO:0000313" key="2">
    <source>
        <dbReference type="EMBL" id="VEL42026.1"/>
    </source>
</evidence>
<dbReference type="EMBL" id="CAAALY010272196">
    <property type="protein sequence ID" value="VEL42026.1"/>
    <property type="molecule type" value="Genomic_DNA"/>
</dbReference>
<evidence type="ECO:0000256" key="1">
    <source>
        <dbReference type="SAM" id="MobiDB-lite"/>
    </source>
</evidence>
<reference evidence="2" key="1">
    <citation type="submission" date="2018-11" db="EMBL/GenBank/DDBJ databases">
        <authorList>
            <consortium name="Pathogen Informatics"/>
        </authorList>
    </citation>
    <scope>NUCLEOTIDE SEQUENCE</scope>
</reference>
<organism evidence="2 3">
    <name type="scientific">Protopolystoma xenopodis</name>
    <dbReference type="NCBI Taxonomy" id="117903"/>
    <lineage>
        <taxon>Eukaryota</taxon>
        <taxon>Metazoa</taxon>
        <taxon>Spiralia</taxon>
        <taxon>Lophotrochozoa</taxon>
        <taxon>Platyhelminthes</taxon>
        <taxon>Monogenea</taxon>
        <taxon>Polyopisthocotylea</taxon>
        <taxon>Polystomatidea</taxon>
        <taxon>Polystomatidae</taxon>
        <taxon>Protopolystoma</taxon>
    </lineage>
</organism>
<feature type="region of interest" description="Disordered" evidence="1">
    <location>
        <begin position="51"/>
        <end position="155"/>
    </location>
</feature>
<proteinExistence type="predicted"/>
<gene>
    <name evidence="2" type="ORF">PXEA_LOCUS35466</name>
</gene>
<sequence>MLPPGRKVSAVIPDRVEFLSPVRDTNGYWQSPVGSHDAVEAELTNIRLSRQPDKNASSSPCHPIPQQQQQHQQYSTSRPSPVGQADLDSARLCSENQGPKLKSRKMKQRMLDVAARQAHPPSSRLVTMPSDAPVKERPERRRSVPKVGNAERTGGLPATRLKQLVTAHFDAEIAAEARRICRQFRMVDWLPLGQGWFPFGPSALSSDRRG</sequence>